<accession>A0ACB8QPK9</accession>
<sequence>MNVAAGTEVLVTVTDSLGRTGGNSDISPIIQTGDTTCLTGTFPSSTFAPSSTSVPGSTATSSSAPSSSNATTISGGTIGAIIAAVLVGFGAIIALTLFWRKHRQETSRYGRRPRQRVDLGYVPEPYTLAAPNAFGTELYDHSPSSSTALVNTIGGQIGHQDVQNRDAQSQRPLSEYEAHGRHRSISTTMTDPFAATSRSSKIAALREQAQRRYVLHTDAADESEGDDVIELPPQYSENRRPIPGMPHYEPSLSSASDSKGPR</sequence>
<gene>
    <name evidence="1" type="ORF">K488DRAFT_69900</name>
</gene>
<evidence type="ECO:0000313" key="2">
    <source>
        <dbReference type="Proteomes" id="UP000814128"/>
    </source>
</evidence>
<reference evidence="1" key="1">
    <citation type="submission" date="2021-02" db="EMBL/GenBank/DDBJ databases">
        <authorList>
            <consortium name="DOE Joint Genome Institute"/>
            <person name="Ahrendt S."/>
            <person name="Looney B.P."/>
            <person name="Miyauchi S."/>
            <person name="Morin E."/>
            <person name="Drula E."/>
            <person name="Courty P.E."/>
            <person name="Chicoki N."/>
            <person name="Fauchery L."/>
            <person name="Kohler A."/>
            <person name="Kuo A."/>
            <person name="Labutti K."/>
            <person name="Pangilinan J."/>
            <person name="Lipzen A."/>
            <person name="Riley R."/>
            <person name="Andreopoulos W."/>
            <person name="He G."/>
            <person name="Johnson J."/>
            <person name="Barry K.W."/>
            <person name="Grigoriev I.V."/>
            <person name="Nagy L."/>
            <person name="Hibbett D."/>
            <person name="Henrissat B."/>
            <person name="Matheny P.B."/>
            <person name="Labbe J."/>
            <person name="Martin F."/>
        </authorList>
    </citation>
    <scope>NUCLEOTIDE SEQUENCE</scope>
    <source>
        <strain evidence="1">EC-137</strain>
    </source>
</reference>
<name>A0ACB8QPK9_9AGAM</name>
<dbReference type="EMBL" id="MU273520">
    <property type="protein sequence ID" value="KAI0033428.1"/>
    <property type="molecule type" value="Genomic_DNA"/>
</dbReference>
<keyword evidence="2" id="KW-1185">Reference proteome</keyword>
<proteinExistence type="predicted"/>
<evidence type="ECO:0000313" key="1">
    <source>
        <dbReference type="EMBL" id="KAI0033428.1"/>
    </source>
</evidence>
<reference evidence="1" key="2">
    <citation type="journal article" date="2022" name="New Phytol.">
        <title>Evolutionary transition to the ectomycorrhizal habit in the genomes of a hyperdiverse lineage of mushroom-forming fungi.</title>
        <authorList>
            <person name="Looney B."/>
            <person name="Miyauchi S."/>
            <person name="Morin E."/>
            <person name="Drula E."/>
            <person name="Courty P.E."/>
            <person name="Kohler A."/>
            <person name="Kuo A."/>
            <person name="LaButti K."/>
            <person name="Pangilinan J."/>
            <person name="Lipzen A."/>
            <person name="Riley R."/>
            <person name="Andreopoulos W."/>
            <person name="He G."/>
            <person name="Johnson J."/>
            <person name="Nolan M."/>
            <person name="Tritt A."/>
            <person name="Barry K.W."/>
            <person name="Grigoriev I.V."/>
            <person name="Nagy L.G."/>
            <person name="Hibbett D."/>
            <person name="Henrissat B."/>
            <person name="Matheny P.B."/>
            <person name="Labbe J."/>
            <person name="Martin F.M."/>
        </authorList>
    </citation>
    <scope>NUCLEOTIDE SEQUENCE</scope>
    <source>
        <strain evidence="1">EC-137</strain>
    </source>
</reference>
<comment type="caution">
    <text evidence="1">The sequence shown here is derived from an EMBL/GenBank/DDBJ whole genome shotgun (WGS) entry which is preliminary data.</text>
</comment>
<dbReference type="Proteomes" id="UP000814128">
    <property type="component" value="Unassembled WGS sequence"/>
</dbReference>
<organism evidence="1 2">
    <name type="scientific">Vararia minispora EC-137</name>
    <dbReference type="NCBI Taxonomy" id="1314806"/>
    <lineage>
        <taxon>Eukaryota</taxon>
        <taxon>Fungi</taxon>
        <taxon>Dikarya</taxon>
        <taxon>Basidiomycota</taxon>
        <taxon>Agaricomycotina</taxon>
        <taxon>Agaricomycetes</taxon>
        <taxon>Russulales</taxon>
        <taxon>Lachnocladiaceae</taxon>
        <taxon>Vararia</taxon>
    </lineage>
</organism>
<protein>
    <submittedName>
        <fullName evidence="1">Uncharacterized protein</fullName>
    </submittedName>
</protein>